<evidence type="ECO:0000313" key="9">
    <source>
        <dbReference type="EMBL" id="ARE89550.1"/>
    </source>
</evidence>
<evidence type="ECO:0000256" key="6">
    <source>
        <dbReference type="HAMAP-Rule" id="MF_01468"/>
    </source>
</evidence>
<dbReference type="Pfam" id="PF00636">
    <property type="entry name" value="Ribonuclease_3"/>
    <property type="match status" value="1"/>
</dbReference>
<dbReference type="EMBL" id="CP020559">
    <property type="protein sequence ID" value="ARE89550.1"/>
    <property type="molecule type" value="Genomic_DNA"/>
</dbReference>
<dbReference type="AlphaFoldDB" id="A0AAC9WK02"/>
<evidence type="ECO:0000313" key="10">
    <source>
        <dbReference type="Proteomes" id="UP000177894"/>
    </source>
</evidence>
<keyword evidence="10" id="KW-1185">Reference proteome</keyword>
<dbReference type="Gene3D" id="1.10.1520.10">
    <property type="entry name" value="Ribonuclease III domain"/>
    <property type="match status" value="1"/>
</dbReference>
<keyword evidence="6" id="KW-0963">Cytoplasm</keyword>
<feature type="active site" evidence="6">
    <location>
        <position position="34"/>
    </location>
</feature>
<dbReference type="InterPro" id="IPR000999">
    <property type="entry name" value="RNase_III_dom"/>
</dbReference>
<organism evidence="9 11">
    <name type="scientific">Clostridium formicaceticum</name>
    <dbReference type="NCBI Taxonomy" id="1497"/>
    <lineage>
        <taxon>Bacteria</taxon>
        <taxon>Bacillati</taxon>
        <taxon>Bacillota</taxon>
        <taxon>Clostridia</taxon>
        <taxon>Eubacteriales</taxon>
        <taxon>Clostridiaceae</taxon>
        <taxon>Clostridium</taxon>
    </lineage>
</organism>
<feature type="domain" description="RNase III" evidence="7">
    <location>
        <begin position="4"/>
        <end position="143"/>
    </location>
</feature>
<keyword evidence="5 6" id="KW-0378">Hydrolase</keyword>
<evidence type="ECO:0000313" key="8">
    <source>
        <dbReference type="EMBL" id="AOY75126.1"/>
    </source>
</evidence>
<evidence type="ECO:0000256" key="4">
    <source>
        <dbReference type="ARBA" id="ARBA00022759"/>
    </source>
</evidence>
<accession>A0AAC9WK02</accession>
<keyword evidence="3 6" id="KW-0540">Nuclease</keyword>
<keyword evidence="6" id="KW-0699">rRNA-binding</keyword>
<evidence type="ECO:0000313" key="11">
    <source>
        <dbReference type="Proteomes" id="UP000192478"/>
    </source>
</evidence>
<dbReference type="Proteomes" id="UP000177894">
    <property type="component" value="Chromosome"/>
</dbReference>
<dbReference type="InterPro" id="IPR036389">
    <property type="entry name" value="RNase_III_sf"/>
</dbReference>
<keyword evidence="4 6" id="KW-0255">Endonuclease</keyword>
<protein>
    <recommendedName>
        <fullName evidence="6">Mini-ribonuclease 3</fullName>
        <shortName evidence="6">Mini-3</shortName>
        <shortName evidence="6">Mini-RNase 3</shortName>
        <ecNumber evidence="6">3.1.26.-</ecNumber>
    </recommendedName>
    <alternativeName>
        <fullName evidence="6">Mini-RNase III</fullName>
        <shortName evidence="6">Mini-III</shortName>
    </alternativeName>
</protein>
<dbReference type="PIRSF" id="PIRSF005520">
    <property type="entry name" value="UCP005520"/>
    <property type="match status" value="1"/>
</dbReference>
<name>A0AAC9WK02_9CLOT</name>
<dbReference type="RefSeq" id="WP_070964350.1">
    <property type="nucleotide sequence ID" value="NZ_CP017603.1"/>
</dbReference>
<comment type="subcellular location">
    <subcellularLocation>
        <location evidence="6">Cytoplasm</location>
    </subcellularLocation>
</comment>
<dbReference type="GO" id="GO:0005737">
    <property type="term" value="C:cytoplasm"/>
    <property type="evidence" value="ECO:0007669"/>
    <property type="project" value="UniProtKB-SubCell"/>
</dbReference>
<dbReference type="PANTHER" id="PTHR34276">
    <property type="entry name" value="MINI-RIBONUCLEASE 3"/>
    <property type="match status" value="1"/>
</dbReference>
<dbReference type="Proteomes" id="UP000192478">
    <property type="component" value="Chromosome"/>
</dbReference>
<dbReference type="HAMAP" id="MF_01468">
    <property type="entry name" value="RNase_Mini_III"/>
    <property type="match status" value="1"/>
</dbReference>
<reference evidence="9 11" key="2">
    <citation type="submission" date="2017-03" db="EMBL/GenBank/DDBJ databases">
        <title>Complete sequence of Clostridium formicaceticum DSM 92.</title>
        <authorList>
            <person name="Poehlein A."/>
            <person name="Karl M."/>
            <person name="Bengelsdorf F.R."/>
            <person name="Duerre P."/>
            <person name="Daniel R."/>
        </authorList>
    </citation>
    <scope>NUCLEOTIDE SEQUENCE [LARGE SCALE GENOMIC DNA]</scope>
    <source>
        <strain evidence="9 11">DSM 92</strain>
    </source>
</reference>
<keyword evidence="2 6" id="KW-0698">rRNA processing</keyword>
<evidence type="ECO:0000256" key="3">
    <source>
        <dbReference type="ARBA" id="ARBA00022722"/>
    </source>
</evidence>
<dbReference type="EMBL" id="CP017603">
    <property type="protein sequence ID" value="AOY75126.1"/>
    <property type="molecule type" value="Genomic_DNA"/>
</dbReference>
<keyword evidence="6" id="KW-0460">Magnesium</keyword>
<proteinExistence type="inferred from homology"/>
<evidence type="ECO:0000256" key="1">
    <source>
        <dbReference type="ARBA" id="ARBA00022517"/>
    </source>
</evidence>
<reference evidence="8 10" key="1">
    <citation type="submission" date="2016-10" db="EMBL/GenBank/DDBJ databases">
        <title>Complete Genome Sequence of Acetogen Clostridium formicoaceticum ATCC 27076.</title>
        <authorList>
            <person name="Bao T."/>
            <person name="Cheng C."/>
            <person name="Zhao J."/>
            <person name="Yang S.-T."/>
            <person name="Wang J."/>
            <person name="Wang M."/>
        </authorList>
    </citation>
    <scope>NUCLEOTIDE SEQUENCE [LARGE SCALE GENOMIC DNA]</scope>
    <source>
        <strain evidence="8 10">ATCC 27076</strain>
    </source>
</reference>
<evidence type="ECO:0000256" key="5">
    <source>
        <dbReference type="ARBA" id="ARBA00022801"/>
    </source>
</evidence>
<keyword evidence="1 6" id="KW-0690">Ribosome biogenesis</keyword>
<dbReference type="InterPro" id="IPR008226">
    <property type="entry name" value="Mini3_fam"/>
</dbReference>
<evidence type="ECO:0000259" key="7">
    <source>
        <dbReference type="SMART" id="SM00535"/>
    </source>
</evidence>
<dbReference type="SMART" id="SM00535">
    <property type="entry name" value="RIBOc"/>
    <property type="match status" value="1"/>
</dbReference>
<gene>
    <name evidence="6 9" type="primary">mrnC</name>
    <name evidence="8" type="ORF">BJL90_03930</name>
    <name evidence="9" type="ORF">CLFO_40280</name>
</gene>
<comment type="function">
    <text evidence="6">Involved in correct processing of both the 5' and 3' ends of 23S rRNA precursor. Processes 30S rRNA precursor transcript even in absence of ribonuclease 3 (Rnc); Rnc processes 30S rRNA into smaller rRNA precursors.</text>
</comment>
<comment type="cofactor">
    <cofactor evidence="6">
        <name>Mg(2+)</name>
        <dbReference type="ChEBI" id="CHEBI:18420"/>
    </cofactor>
</comment>
<dbReference type="SUPFAM" id="SSF69065">
    <property type="entry name" value="RNase III domain-like"/>
    <property type="match status" value="1"/>
</dbReference>
<evidence type="ECO:0000256" key="2">
    <source>
        <dbReference type="ARBA" id="ARBA00022552"/>
    </source>
</evidence>
<dbReference type="GO" id="GO:0004525">
    <property type="term" value="F:ribonuclease III activity"/>
    <property type="evidence" value="ECO:0007669"/>
    <property type="project" value="InterPro"/>
</dbReference>
<comment type="subunit">
    <text evidence="6">Homodimer.</text>
</comment>
<dbReference type="EC" id="3.1.26.-" evidence="6"/>
<comment type="similarity">
    <text evidence="6">Belongs to the MrnC RNase family.</text>
</comment>
<dbReference type="PANTHER" id="PTHR34276:SF1">
    <property type="entry name" value="MINI-RIBONUCLEASE 3"/>
    <property type="match status" value="1"/>
</dbReference>
<keyword evidence="6" id="KW-0694">RNA-binding</keyword>
<dbReference type="GO" id="GO:0019843">
    <property type="term" value="F:rRNA binding"/>
    <property type="evidence" value="ECO:0007669"/>
    <property type="project" value="UniProtKB-UniRule"/>
</dbReference>
<dbReference type="GO" id="GO:0006364">
    <property type="term" value="P:rRNA processing"/>
    <property type="evidence" value="ECO:0007669"/>
    <property type="project" value="UniProtKB-UniRule"/>
</dbReference>
<sequence length="146" mass="16643">MVKNLLEKMVNGGEVKTEKEVKMMAPLTLAYMGDAVFEAFIRNYLILKGSVAVKELHKNAIRYVKAKAQAEIIHELEKELTQEEWGIVKKGRNQKSASTPKNADLIDYKYATGFETLLGYLFYRGSVDRLIEIMEKSVEIINRNKG</sequence>
<dbReference type="KEGG" id="cfm:BJL90_03930"/>